<dbReference type="Proteomes" id="UP000830167">
    <property type="component" value="Chromosome"/>
</dbReference>
<dbReference type="InterPro" id="IPR004761">
    <property type="entry name" value="Spore_GerAB"/>
</dbReference>
<dbReference type="NCBIfam" id="TIGR00912">
    <property type="entry name" value="2A0309"/>
    <property type="match status" value="1"/>
</dbReference>
<dbReference type="EMBL" id="CP089291">
    <property type="protein sequence ID" value="UOF92042.1"/>
    <property type="molecule type" value="Genomic_DNA"/>
</dbReference>
<evidence type="ECO:0000256" key="5">
    <source>
        <dbReference type="ARBA" id="ARBA00022692"/>
    </source>
</evidence>
<evidence type="ECO:0000256" key="7">
    <source>
        <dbReference type="ARBA" id="ARBA00023136"/>
    </source>
</evidence>
<feature type="transmembrane region" description="Helical" evidence="8">
    <location>
        <begin position="34"/>
        <end position="55"/>
    </location>
</feature>
<dbReference type="PANTHER" id="PTHR34975">
    <property type="entry name" value="SPORE GERMINATION PROTEIN A2"/>
    <property type="match status" value="1"/>
</dbReference>
<dbReference type="RefSeq" id="WP_347438725.1">
    <property type="nucleotide sequence ID" value="NZ_CP089291.1"/>
</dbReference>
<reference evidence="9" key="1">
    <citation type="submission" date="2021-12" db="EMBL/GenBank/DDBJ databases">
        <title>Alicyclobacillaceae gen. nov., sp. nov., isolated from chalcocite enrichment system.</title>
        <authorList>
            <person name="Jiang Z."/>
        </authorList>
    </citation>
    <scope>NUCLEOTIDE SEQUENCE</scope>
    <source>
        <strain evidence="9">MYW30-H2</strain>
    </source>
</reference>
<accession>A0ABY4CNI7</accession>
<protein>
    <submittedName>
        <fullName evidence="9">Spore germination protein</fullName>
    </submittedName>
</protein>
<keyword evidence="6 8" id="KW-1133">Transmembrane helix</keyword>
<keyword evidence="3" id="KW-0813">Transport</keyword>
<keyword evidence="10" id="KW-1185">Reference proteome</keyword>
<name>A0ABY4CNI7_9BACL</name>
<feature type="transmembrane region" description="Helical" evidence="8">
    <location>
        <begin position="338"/>
        <end position="357"/>
    </location>
</feature>
<feature type="transmembrane region" description="Helical" evidence="8">
    <location>
        <begin position="269"/>
        <end position="290"/>
    </location>
</feature>
<evidence type="ECO:0000313" key="10">
    <source>
        <dbReference type="Proteomes" id="UP000830167"/>
    </source>
</evidence>
<evidence type="ECO:0000256" key="4">
    <source>
        <dbReference type="ARBA" id="ARBA00022544"/>
    </source>
</evidence>
<feature type="transmembrane region" description="Helical" evidence="8">
    <location>
        <begin position="7"/>
        <end position="28"/>
    </location>
</feature>
<feature type="transmembrane region" description="Helical" evidence="8">
    <location>
        <begin position="140"/>
        <end position="160"/>
    </location>
</feature>
<gene>
    <name evidence="9" type="ORF">LSG31_07365</name>
</gene>
<dbReference type="Pfam" id="PF03845">
    <property type="entry name" value="Spore_permease"/>
    <property type="match status" value="1"/>
</dbReference>
<evidence type="ECO:0000256" key="6">
    <source>
        <dbReference type="ARBA" id="ARBA00022989"/>
    </source>
</evidence>
<evidence type="ECO:0000256" key="1">
    <source>
        <dbReference type="ARBA" id="ARBA00004141"/>
    </source>
</evidence>
<sequence>MERISAYQWLTLMVFFQIGSTVIFGFSTNAGRDAWIVAIVSNGFGLCVLFLYGVLMRMQPGLTLVQWFPRQFGKLFGIPVAWLYPLIFLYIAGRVLRDIDELISLALLKTTPQWVVLAAFLLVVLYCLQQGFENIARLSGYIFPVLILGLFFVEVVALYFSGAFQWKNLLPIGESGAKALWNIIWPLNVTVPYGESIAFAMFWTQLKKPKDVLRLSLIATFSYGALTLFSTIITIAALDEPIFKGAKFPFFQMIRLIDVGQFISNLDPIVISQILVDAFFKITVFMAAAIEGIQQLSGFKNRSTIILGAGVIVLIGARNMARNISQHQEIGLNIVPKLIWVPCFICIPLLLLVCILIRSRLHQKAKATSS</sequence>
<keyword evidence="4" id="KW-0309">Germination</keyword>
<feature type="transmembrane region" description="Helical" evidence="8">
    <location>
        <begin position="112"/>
        <end position="128"/>
    </location>
</feature>
<keyword evidence="7 8" id="KW-0472">Membrane</keyword>
<evidence type="ECO:0000256" key="2">
    <source>
        <dbReference type="ARBA" id="ARBA00007998"/>
    </source>
</evidence>
<evidence type="ECO:0000256" key="3">
    <source>
        <dbReference type="ARBA" id="ARBA00022448"/>
    </source>
</evidence>
<keyword evidence="5 8" id="KW-0812">Transmembrane</keyword>
<feature type="transmembrane region" description="Helical" evidence="8">
    <location>
        <begin position="215"/>
        <end position="238"/>
    </location>
</feature>
<evidence type="ECO:0000256" key="8">
    <source>
        <dbReference type="SAM" id="Phobius"/>
    </source>
</evidence>
<evidence type="ECO:0000313" key="9">
    <source>
        <dbReference type="EMBL" id="UOF92042.1"/>
    </source>
</evidence>
<comment type="subcellular location">
    <subcellularLocation>
        <location evidence="1">Membrane</location>
        <topology evidence="1">Multi-pass membrane protein</topology>
    </subcellularLocation>
</comment>
<feature type="transmembrane region" description="Helical" evidence="8">
    <location>
        <begin position="75"/>
        <end position="92"/>
    </location>
</feature>
<feature type="transmembrane region" description="Helical" evidence="8">
    <location>
        <begin position="302"/>
        <end position="318"/>
    </location>
</feature>
<proteinExistence type="inferred from homology"/>
<feature type="transmembrane region" description="Helical" evidence="8">
    <location>
        <begin position="180"/>
        <end position="203"/>
    </location>
</feature>
<organism evidence="9 10">
    <name type="scientific">Fodinisporobacter ferrooxydans</name>
    <dbReference type="NCBI Taxonomy" id="2901836"/>
    <lineage>
        <taxon>Bacteria</taxon>
        <taxon>Bacillati</taxon>
        <taxon>Bacillota</taxon>
        <taxon>Bacilli</taxon>
        <taxon>Bacillales</taxon>
        <taxon>Alicyclobacillaceae</taxon>
        <taxon>Fodinisporobacter</taxon>
    </lineage>
</organism>
<dbReference type="PANTHER" id="PTHR34975:SF2">
    <property type="entry name" value="SPORE GERMINATION PROTEIN A2"/>
    <property type="match status" value="1"/>
</dbReference>
<comment type="similarity">
    <text evidence="2">Belongs to the amino acid-polyamine-organocation (APC) superfamily. Spore germination protein (SGP) (TC 2.A.3.9) family.</text>
</comment>